<dbReference type="Pfam" id="PF00581">
    <property type="entry name" value="Rhodanese"/>
    <property type="match status" value="1"/>
</dbReference>
<dbReference type="eggNOG" id="COG2603">
    <property type="taxonomic scope" value="Bacteria"/>
</dbReference>
<dbReference type="PROSITE" id="PS50206">
    <property type="entry name" value="RHODANESE_3"/>
    <property type="match status" value="1"/>
</dbReference>
<reference evidence="3 4" key="1">
    <citation type="journal article" date="2009" name="PLoS Genet.">
        <title>Adaptations to submarine hydrothermal environments exemplified by the genome of Nautilia profundicola.</title>
        <authorList>
            <person name="Campbell B.J."/>
            <person name="Smith J.L."/>
            <person name="Hanson T.E."/>
            <person name="Klotz M.G."/>
            <person name="Stein L.Y."/>
            <person name="Lee C.K."/>
            <person name="Wu D."/>
            <person name="Robinson J.M."/>
            <person name="Khouri H.M."/>
            <person name="Eisen J.A."/>
            <person name="Cary S.C."/>
        </authorList>
    </citation>
    <scope>NUCLEOTIDE SEQUENCE [LARGE SCALE GENOMIC DNA]</scope>
    <source>
        <strain evidence="4">ATCC BAA-1463 / DSM 18972 / AmH</strain>
    </source>
</reference>
<dbReference type="SMART" id="SM00450">
    <property type="entry name" value="RHOD"/>
    <property type="match status" value="1"/>
</dbReference>
<dbReference type="PANTHER" id="PTHR30401">
    <property type="entry name" value="TRNA 2-SELENOURIDINE SYNTHASE"/>
    <property type="match status" value="1"/>
</dbReference>
<dbReference type="OrthoDB" id="285281at2"/>
<keyword evidence="4" id="KW-1185">Reference proteome</keyword>
<dbReference type="AlphaFoldDB" id="B9L5R8"/>
<dbReference type="KEGG" id="nam:NAMH_1312"/>
<sequence length="333" mass="38422">MQIITLEEFLKQKFDYVLDARSPREFEESHIPGSENFYVLNNEQHAYIGNLYTNHSKFHAKKEAVSFMLENISAQLKSFDAKPGSRILVYCARGGKRSTALYTILSQLDYRVYKLEGGYKAYRKWVVDYLQNFPHKKFAVLRGNSGCGKSELLEHLHPSLDLEKLANHFGSNFGYKGAQPSQKQFENEVADILIKTDPEKTIYIEAESPKIGSLYIPKLLHKRMQEGIQIEVTADLNDRVKRIINYYGDIDDTGFINTLDKIKPFISTTIYEELKSYFLNGDIQKVAEMLLTEYYDKKYRKKPADFVVKNDDLKKCAREIESFVASVVKPSDT</sequence>
<gene>
    <name evidence="3" type="primary">ybbB</name>
    <name evidence="3" type="ordered locus">NAMH_1312</name>
</gene>
<evidence type="ECO:0000313" key="3">
    <source>
        <dbReference type="EMBL" id="ACM93338.1"/>
    </source>
</evidence>
<dbReference type="RefSeq" id="WP_015902390.1">
    <property type="nucleotide sequence ID" value="NC_012115.1"/>
</dbReference>
<dbReference type="NCBIfam" id="TIGR03167">
    <property type="entry name" value="tRNA_sel_U_synt"/>
    <property type="match status" value="1"/>
</dbReference>
<dbReference type="PANTHER" id="PTHR30401:SF0">
    <property type="entry name" value="TRNA 2-SELENOURIDINE SYNTHASE"/>
    <property type="match status" value="1"/>
</dbReference>
<proteinExistence type="predicted"/>
<dbReference type="EMBL" id="CP001279">
    <property type="protein sequence ID" value="ACM93338.1"/>
    <property type="molecule type" value="Genomic_DNA"/>
</dbReference>
<dbReference type="HOGENOM" id="CLU_043456_0_0_7"/>
<dbReference type="SUPFAM" id="SSF52821">
    <property type="entry name" value="Rhodanese/Cell cycle control phosphatase"/>
    <property type="match status" value="1"/>
</dbReference>
<dbReference type="NCBIfam" id="NF008752">
    <property type="entry name" value="PRK11784.1-4"/>
    <property type="match status" value="1"/>
</dbReference>
<name>B9L5R8_NAUPA</name>
<evidence type="ECO:0000256" key="1">
    <source>
        <dbReference type="ARBA" id="ARBA00023266"/>
    </source>
</evidence>
<keyword evidence="1" id="KW-0711">Selenium</keyword>
<feature type="domain" description="Rhodanese" evidence="2">
    <location>
        <begin position="11"/>
        <end position="128"/>
    </location>
</feature>
<keyword evidence="3" id="KW-0808">Transferase</keyword>
<dbReference type="Pfam" id="PF26341">
    <property type="entry name" value="AAA_SelU"/>
    <property type="match status" value="1"/>
</dbReference>
<dbReference type="InterPro" id="IPR036873">
    <property type="entry name" value="Rhodanese-like_dom_sf"/>
</dbReference>
<dbReference type="GO" id="GO:0002098">
    <property type="term" value="P:tRNA wobble uridine modification"/>
    <property type="evidence" value="ECO:0007669"/>
    <property type="project" value="InterPro"/>
</dbReference>
<dbReference type="Proteomes" id="UP000000448">
    <property type="component" value="Chromosome"/>
</dbReference>
<evidence type="ECO:0000313" key="4">
    <source>
        <dbReference type="Proteomes" id="UP000000448"/>
    </source>
</evidence>
<organism evidence="3 4">
    <name type="scientific">Nautilia profundicola (strain ATCC BAA-1463 / DSM 18972 / AmH)</name>
    <dbReference type="NCBI Taxonomy" id="598659"/>
    <lineage>
        <taxon>Bacteria</taxon>
        <taxon>Pseudomonadati</taxon>
        <taxon>Campylobacterota</taxon>
        <taxon>Epsilonproteobacteria</taxon>
        <taxon>Nautiliales</taxon>
        <taxon>Nautiliaceae</taxon>
        <taxon>Nautilia</taxon>
    </lineage>
</organism>
<dbReference type="GO" id="GO:0043828">
    <property type="term" value="F:tRNA 2-selenouridine synthase activity"/>
    <property type="evidence" value="ECO:0007669"/>
    <property type="project" value="InterPro"/>
</dbReference>
<protein>
    <submittedName>
        <fullName evidence="3">tRNA 2-selenouridine synthase</fullName>
        <ecNumber evidence="3">2.9.1.-</ecNumber>
    </submittedName>
</protein>
<dbReference type="InterPro" id="IPR017582">
    <property type="entry name" value="SelU"/>
</dbReference>
<dbReference type="InterPro" id="IPR058840">
    <property type="entry name" value="AAA_SelU"/>
</dbReference>
<dbReference type="EC" id="2.9.1.-" evidence="3"/>
<accession>B9L5R8</accession>
<dbReference type="Gene3D" id="3.40.250.10">
    <property type="entry name" value="Rhodanese-like domain"/>
    <property type="match status" value="1"/>
</dbReference>
<evidence type="ECO:0000259" key="2">
    <source>
        <dbReference type="PROSITE" id="PS50206"/>
    </source>
</evidence>
<dbReference type="NCBIfam" id="NF008750">
    <property type="entry name" value="PRK11784.1-2"/>
    <property type="match status" value="1"/>
</dbReference>
<dbReference type="InterPro" id="IPR001763">
    <property type="entry name" value="Rhodanese-like_dom"/>
</dbReference>
<dbReference type="SUPFAM" id="SSF52540">
    <property type="entry name" value="P-loop containing nucleoside triphosphate hydrolases"/>
    <property type="match status" value="2"/>
</dbReference>
<dbReference type="InterPro" id="IPR027417">
    <property type="entry name" value="P-loop_NTPase"/>
</dbReference>
<dbReference type="STRING" id="598659.NAMH_1312"/>